<comment type="caution">
    <text evidence="4">The sequence shown here is derived from an EMBL/GenBank/DDBJ whole genome shotgun (WGS) entry which is preliminary data.</text>
</comment>
<dbReference type="InterPro" id="IPR059020">
    <property type="entry name" value="CapW_CTD"/>
</dbReference>
<name>A0ABV4P6L6_9GAMM</name>
<protein>
    <submittedName>
        <fullName evidence="4">WYL domain-containing protein</fullName>
    </submittedName>
</protein>
<proteinExistence type="predicted"/>
<dbReference type="Pfam" id="PF26107">
    <property type="entry name" value="BrxR_CTD"/>
    <property type="match status" value="1"/>
</dbReference>
<dbReference type="Proteomes" id="UP001569428">
    <property type="component" value="Unassembled WGS sequence"/>
</dbReference>
<keyword evidence="5" id="KW-1185">Reference proteome</keyword>
<evidence type="ECO:0000259" key="3">
    <source>
        <dbReference type="Pfam" id="PF26109"/>
    </source>
</evidence>
<accession>A0ABV4P6L6</accession>
<evidence type="ECO:0000313" key="5">
    <source>
        <dbReference type="Proteomes" id="UP001569428"/>
    </source>
</evidence>
<dbReference type="RefSeq" id="WP_371841142.1">
    <property type="nucleotide sequence ID" value="NZ_JBGMEK010000086.1"/>
</dbReference>
<evidence type="ECO:0000259" key="1">
    <source>
        <dbReference type="Pfam" id="PF13280"/>
    </source>
</evidence>
<dbReference type="EMBL" id="JBGMEK010000086">
    <property type="protein sequence ID" value="MFA0813333.1"/>
    <property type="molecule type" value="Genomic_DNA"/>
</dbReference>
<gene>
    <name evidence="4" type="ORF">ACCI49_20745</name>
</gene>
<evidence type="ECO:0000259" key="2">
    <source>
        <dbReference type="Pfam" id="PF26107"/>
    </source>
</evidence>
<feature type="domain" description="WYL" evidence="1">
    <location>
        <begin position="128"/>
        <end position="189"/>
    </location>
</feature>
<sequence length="297" mass="33193">MNLPSFGPETTQYLNSELAFDDIIELKLFYWGFLSREDICKHFNLGKVKASAALKSYAELHPRNMVYSTSDRAYIWTHEFHASTAIPAEIALELLASGIFPIKYQGPVFSPEAIGLALNLSPELVGPMTRAMVLGNGINIDYVSGTSGASHKTLYPHSIFKSGGAWYFRAYDAGNRQFRTFRFNRISGCEQTIVPEMTDAASSRHDTEWQTPTVLSLGPHPKHPHPEALALDLGLAENSVRNIVTNQIMAPFILTDLRVDCSKDTSLDPYEYPIHLMNRNEVDHLDGMVISPGFNRK</sequence>
<feature type="domain" description="DNA-binding transcriptional repressor CapW winged helix-turn-helix" evidence="3">
    <location>
        <begin position="23"/>
        <end position="83"/>
    </location>
</feature>
<evidence type="ECO:0000313" key="4">
    <source>
        <dbReference type="EMBL" id="MFA0813333.1"/>
    </source>
</evidence>
<dbReference type="InterPro" id="IPR059019">
    <property type="entry name" value="WHD_CapW"/>
</dbReference>
<dbReference type="InterPro" id="IPR026881">
    <property type="entry name" value="WYL_dom"/>
</dbReference>
<organism evidence="4 5">
    <name type="scientific">Microbulbifer epialgicus</name>
    <dbReference type="NCBI Taxonomy" id="393907"/>
    <lineage>
        <taxon>Bacteria</taxon>
        <taxon>Pseudomonadati</taxon>
        <taxon>Pseudomonadota</taxon>
        <taxon>Gammaproteobacteria</taxon>
        <taxon>Cellvibrionales</taxon>
        <taxon>Microbulbiferaceae</taxon>
        <taxon>Microbulbifer</taxon>
    </lineage>
</organism>
<reference evidence="4 5" key="1">
    <citation type="submission" date="2024-08" db="EMBL/GenBank/DDBJ databases">
        <authorList>
            <person name="Ishaq N."/>
        </authorList>
    </citation>
    <scope>NUCLEOTIDE SEQUENCE [LARGE SCALE GENOMIC DNA]</scope>
    <source>
        <strain evidence="4 5">DSM 18651</strain>
    </source>
</reference>
<dbReference type="PROSITE" id="PS52050">
    <property type="entry name" value="WYL"/>
    <property type="match status" value="1"/>
</dbReference>
<dbReference type="Pfam" id="PF13280">
    <property type="entry name" value="WYL"/>
    <property type="match status" value="1"/>
</dbReference>
<dbReference type="Pfam" id="PF26109">
    <property type="entry name" value="WHD_BrxR"/>
    <property type="match status" value="1"/>
</dbReference>
<feature type="domain" description="DNA-binding transcriptional repressor CapW C-terminal dimerisation" evidence="2">
    <location>
        <begin position="215"/>
        <end position="282"/>
    </location>
</feature>